<dbReference type="InterPro" id="IPR051414">
    <property type="entry name" value="Adenylate-forming_Reductase"/>
</dbReference>
<dbReference type="Proteomes" id="UP000243723">
    <property type="component" value="Unassembled WGS sequence"/>
</dbReference>
<name>A0A2P7Z239_9PEZI</name>
<dbReference type="PANTHER" id="PTHR43439">
    <property type="entry name" value="PHENYLACETATE-COENZYME A LIGASE"/>
    <property type="match status" value="1"/>
</dbReference>
<sequence length="1043" mass="115023">MSQVEDTRHTIPLPKVVDEIAENHPNQTWMYIPKNDNVRNGYREVSFSRLARVVNKMARWIERTVGTSDSRETIAYMGTNDTRYIITVLAALKTGYKIMLTSSRNSVEGQRSLVKATDCKKFLYSTELKKQVASIEDADTHLDMYQIPEFEEILKQQEGGEHYEGRFSDDPNEPAIIIHTSGSTGLPKPIPLRNGYLATVYRIYHTPTPRHTVAKKIWDERPIFAALPWFHAMGLFMMLRSLYNHGPLVLPPSAVSPNADGTIEMIKAAKPKHGFFAPSILEDMVEIEGGLEALNTMEDIYFAGAPLSHEVGDRIARLPGTKLQTIIGSTEAGITDSFVNEADEDWEYFEWCPYTGAELQPQGDGLSELVIKNQHGILQGAFFSFPDAEEWRTKDLYEEHPKKPGLWRYKGRNDDVIVLSNGEKFGPVDLEKTVEAHPAVKGALVVGQGRFQAGVLIEPESRHAKEAQEDPGAFIDTIWPAVEKGNGTVAAHGRVFKSKIAIAKPDKPFVRVAKGSIMRRQTNNLYEKEIDALYSNESYADQIANLDPTATDEQIKSTVRTALGLALPDVPSDIDDTADLFNYNIDSLGVLGLASALNHAMPHGENIIKPRTLYSNPTINGIVSALSSLLHGSQTTTKSRKDRMSALLSNYTSHLPPRIVPSSTPQCHTVILTGSTGSLGTYILAVLIASPHIKKIYCLNRSASAASRQTTALSSRSLPSDLSKVEFLHAPSLGEPRFGLDEAKYAELRDTATVFLHNAWAVDFNMSLESFEDPHIKGVWLAVEFSAGARYTPRIVFVSSIASVGNWYGSVGRGTRKAVPEELLGDDEVALPQGYGESKHVAGKLLDAAAETSGVPATVVRVGQLAGPVEGHGEWNRQEWLPSLVSSSQALGKVPRRLGNVDVVDWVPVDVAARVMVELATGGKVDEKMVDERAGIFHLVNPKTVSWQELCPVVQEYYKGKGVDLEAVEFGEWLEALKKVPTTREDAERVPGVKLVDFYEGLAAPQGLPRLMTEKTEASSDTLRTSEPVTAAMMKKWLDQWAF</sequence>
<dbReference type="InterPro" id="IPR000873">
    <property type="entry name" value="AMP-dep_synth/lig_dom"/>
</dbReference>
<dbReference type="Pfam" id="PF23562">
    <property type="entry name" value="AMP-binding_C_3"/>
    <property type="match status" value="1"/>
</dbReference>
<dbReference type="InterPro" id="IPR013120">
    <property type="entry name" value="FAR_NAD-bd"/>
</dbReference>
<dbReference type="SUPFAM" id="SSF51735">
    <property type="entry name" value="NAD(P)-binding Rossmann-fold domains"/>
    <property type="match status" value="1"/>
</dbReference>
<comment type="caution">
    <text evidence="4">The sequence shown here is derived from an EMBL/GenBank/DDBJ whole genome shotgun (WGS) entry which is preliminary data.</text>
</comment>
<dbReference type="InterPro" id="IPR036291">
    <property type="entry name" value="NAD(P)-bd_dom_sf"/>
</dbReference>
<keyword evidence="2" id="KW-0597">Phosphoprotein</keyword>
<dbReference type="OrthoDB" id="429813at2759"/>
<accession>A0A2P7Z239</accession>
<dbReference type="InterPro" id="IPR036736">
    <property type="entry name" value="ACP-like_sf"/>
</dbReference>
<dbReference type="Pfam" id="PF00501">
    <property type="entry name" value="AMP-binding"/>
    <property type="match status" value="1"/>
</dbReference>
<evidence type="ECO:0000256" key="2">
    <source>
        <dbReference type="ARBA" id="ARBA00022553"/>
    </source>
</evidence>
<evidence type="ECO:0000313" key="5">
    <source>
        <dbReference type="Proteomes" id="UP000243723"/>
    </source>
</evidence>
<dbReference type="PANTHER" id="PTHR43439:SF2">
    <property type="entry name" value="ENZYME, PUTATIVE (JCVI)-RELATED"/>
    <property type="match status" value="1"/>
</dbReference>
<dbReference type="AlphaFoldDB" id="A0A2P7Z239"/>
<dbReference type="SUPFAM" id="SSF56801">
    <property type="entry name" value="Acetyl-CoA synthetase-like"/>
    <property type="match status" value="1"/>
</dbReference>
<evidence type="ECO:0000313" key="4">
    <source>
        <dbReference type="EMBL" id="PSK42273.1"/>
    </source>
</evidence>
<protein>
    <submittedName>
        <fullName evidence="4">Fatty acid transporter protein</fullName>
    </submittedName>
</protein>
<dbReference type="EMBL" id="NHZQ01000335">
    <property type="protein sequence ID" value="PSK42273.1"/>
    <property type="molecule type" value="Genomic_DNA"/>
</dbReference>
<evidence type="ECO:0000256" key="1">
    <source>
        <dbReference type="ARBA" id="ARBA00022450"/>
    </source>
</evidence>
<dbReference type="SUPFAM" id="SSF47336">
    <property type="entry name" value="ACP-like"/>
    <property type="match status" value="1"/>
</dbReference>
<dbReference type="Pfam" id="PF07993">
    <property type="entry name" value="NAD_binding_4"/>
    <property type="match status" value="1"/>
</dbReference>
<dbReference type="InterPro" id="IPR020845">
    <property type="entry name" value="AMP-binding_CS"/>
</dbReference>
<dbReference type="InterPro" id="IPR009081">
    <property type="entry name" value="PP-bd_ACP"/>
</dbReference>
<dbReference type="Gene3D" id="3.40.50.720">
    <property type="entry name" value="NAD(P)-binding Rossmann-like Domain"/>
    <property type="match status" value="1"/>
</dbReference>
<reference evidence="4 5" key="1">
    <citation type="submission" date="2017-05" db="EMBL/GenBank/DDBJ databases">
        <title>Draft genome sequence of Elsinoe australis.</title>
        <authorList>
            <person name="Cheng Q."/>
        </authorList>
    </citation>
    <scope>NUCLEOTIDE SEQUENCE [LARGE SCALE GENOMIC DNA]</scope>
    <source>
        <strain evidence="4 5">NL1</strain>
    </source>
</reference>
<feature type="domain" description="Carrier" evidence="3">
    <location>
        <begin position="549"/>
        <end position="630"/>
    </location>
</feature>
<proteinExistence type="predicted"/>
<dbReference type="PROSITE" id="PS50075">
    <property type="entry name" value="CARRIER"/>
    <property type="match status" value="1"/>
</dbReference>
<keyword evidence="5" id="KW-1185">Reference proteome</keyword>
<dbReference type="PROSITE" id="PS00455">
    <property type="entry name" value="AMP_BINDING"/>
    <property type="match status" value="1"/>
</dbReference>
<dbReference type="STRING" id="40998.A0A2P7Z239"/>
<gene>
    <name evidence="4" type="ORF">B9Z65_4187</name>
</gene>
<evidence type="ECO:0000259" key="3">
    <source>
        <dbReference type="PROSITE" id="PS50075"/>
    </source>
</evidence>
<dbReference type="InterPro" id="IPR042099">
    <property type="entry name" value="ANL_N_sf"/>
</dbReference>
<keyword evidence="1" id="KW-0596">Phosphopantetheine</keyword>
<dbReference type="Pfam" id="PF00550">
    <property type="entry name" value="PP-binding"/>
    <property type="match status" value="1"/>
</dbReference>
<organism evidence="4 5">
    <name type="scientific">Elsinoe australis</name>
    <dbReference type="NCBI Taxonomy" id="40998"/>
    <lineage>
        <taxon>Eukaryota</taxon>
        <taxon>Fungi</taxon>
        <taxon>Dikarya</taxon>
        <taxon>Ascomycota</taxon>
        <taxon>Pezizomycotina</taxon>
        <taxon>Dothideomycetes</taxon>
        <taxon>Dothideomycetidae</taxon>
        <taxon>Myriangiales</taxon>
        <taxon>Elsinoaceae</taxon>
        <taxon>Elsinoe</taxon>
    </lineage>
</organism>
<dbReference type="Gene3D" id="3.40.50.12780">
    <property type="entry name" value="N-terminal domain of ligase-like"/>
    <property type="match status" value="1"/>
</dbReference>